<feature type="transmembrane region" description="Helical" evidence="1">
    <location>
        <begin position="28"/>
        <end position="50"/>
    </location>
</feature>
<dbReference type="AlphaFoldDB" id="A0A7U7G7G7"/>
<keyword evidence="1" id="KW-0812">Transmembrane</keyword>
<dbReference type="GO" id="GO:0098797">
    <property type="term" value="C:plasma membrane protein complex"/>
    <property type="evidence" value="ECO:0007669"/>
    <property type="project" value="TreeGrafter"/>
</dbReference>
<proteinExistence type="predicted"/>
<gene>
    <name evidence="2" type="ORF">SACS_1788</name>
</gene>
<reference evidence="2 3" key="2">
    <citation type="journal article" date="2014" name="PLoS ONE">
        <title>Evolution of mitochondria reconstructed from the energy metabolism of living bacteria.</title>
        <authorList>
            <person name="Degli Esposti M."/>
            <person name="Chouaia B."/>
            <person name="Comandatore F."/>
            <person name="Crotti E."/>
            <person name="Sassera D."/>
            <person name="Lievens P.M."/>
            <person name="Daffonchio D."/>
            <person name="Bandi C."/>
        </authorList>
    </citation>
    <scope>NUCLEOTIDE SEQUENCE [LARGE SCALE GENOMIC DNA]</scope>
    <source>
        <strain evidence="3">AM169</strain>
    </source>
</reference>
<evidence type="ECO:0000313" key="2">
    <source>
        <dbReference type="EMBL" id="CDG34526.1"/>
    </source>
</evidence>
<dbReference type="GO" id="GO:0044874">
    <property type="term" value="P:lipoprotein localization to outer membrane"/>
    <property type="evidence" value="ECO:0007669"/>
    <property type="project" value="TreeGrafter"/>
</dbReference>
<evidence type="ECO:0000313" key="3">
    <source>
        <dbReference type="Proteomes" id="UP000027590"/>
    </source>
</evidence>
<feature type="transmembrane region" description="Helical" evidence="1">
    <location>
        <begin position="391"/>
        <end position="417"/>
    </location>
</feature>
<feature type="transmembrane region" description="Helical" evidence="1">
    <location>
        <begin position="303"/>
        <end position="325"/>
    </location>
</feature>
<evidence type="ECO:0000256" key="1">
    <source>
        <dbReference type="SAM" id="Phobius"/>
    </source>
</evidence>
<name>A0A7U7G7G7_9PROT</name>
<comment type="caution">
    <text evidence="2">The sequence shown here is derived from an EMBL/GenBank/DDBJ whole genome shotgun (WGS) entry which is preliminary data.</text>
</comment>
<feature type="transmembrane region" description="Helical" evidence="1">
    <location>
        <begin position="346"/>
        <end position="371"/>
    </location>
</feature>
<reference evidence="2 3" key="1">
    <citation type="journal article" date="2014" name="Genome Biol. Evol.">
        <title>Acetic acid bacteria genomes reveal functional traits for adaptation to life in insect guts.</title>
        <authorList>
            <person name="Chouaia B."/>
            <person name="Gaiarsa S."/>
            <person name="Crotti E."/>
            <person name="Comandatore F."/>
            <person name="Degli Esposti M."/>
            <person name="Ricci I."/>
            <person name="Alma A."/>
            <person name="Favia G."/>
            <person name="Bandi C."/>
            <person name="Daffonchio D."/>
        </authorList>
    </citation>
    <scope>NUCLEOTIDE SEQUENCE [LARGE SCALE GENOMIC DNA]</scope>
    <source>
        <strain evidence="3">AM169</strain>
    </source>
</reference>
<dbReference type="PANTHER" id="PTHR30489">
    <property type="entry name" value="LIPOPROTEIN-RELEASING SYSTEM TRANSMEMBRANE PROTEIN LOLE"/>
    <property type="match status" value="1"/>
</dbReference>
<dbReference type="PANTHER" id="PTHR30489:SF0">
    <property type="entry name" value="LIPOPROTEIN-RELEASING SYSTEM TRANSMEMBRANE PROTEIN LOLE"/>
    <property type="match status" value="1"/>
</dbReference>
<dbReference type="InterPro" id="IPR051447">
    <property type="entry name" value="Lipoprotein-release_system"/>
</dbReference>
<dbReference type="EMBL" id="CBLY010000007">
    <property type="protein sequence ID" value="CDG34526.1"/>
    <property type="molecule type" value="Genomic_DNA"/>
</dbReference>
<sequence length="434" mass="47713">MPSRGHTHFRHLLLACHLAWRDLFSNKILALCIVSGLASTLLPMLLLAGLKAGLVDHMQQTLLHDPSALEISSARNYPYSEQQLEALRTDKRVTFLLPKTRTLAASVRLQATNTTSVFEGTDAELLPSSPGDPLLGKRIEMRLAKLHAQISSPDIPVVMSAHLAEHMHLQPGDTFVMLIDRHAAGAAKMARIQLNVAAIADETVTSRFQLFVSLPVAQAAEEWRENTNLSSWQEALTLGEQKAADFLKARTPKATWPGFRLYARSLSDVITLDRDLTHQGLSITSELPRVKTILNINQQTTHLFHLMAYIGAIGFAVTLGTAIAAETERKKFHLASLTFLGLNNARIIPVVQTILLATGGTCLAFCIAWGLSWPMNRILHNTFLQDETSASSINITIAFALQLVAYIIPGSTIMAWATTRSLHRVSPWQGICNS</sequence>
<accession>A0A7U7G7G7</accession>
<keyword evidence="1" id="KW-1133">Transmembrane helix</keyword>
<dbReference type="Proteomes" id="UP000027590">
    <property type="component" value="Unassembled WGS sequence"/>
</dbReference>
<organism evidence="2 3">
    <name type="scientific">Parasaccharibacter apium</name>
    <dbReference type="NCBI Taxonomy" id="1510841"/>
    <lineage>
        <taxon>Bacteria</taxon>
        <taxon>Pseudomonadati</taxon>
        <taxon>Pseudomonadota</taxon>
        <taxon>Alphaproteobacteria</taxon>
        <taxon>Acetobacterales</taxon>
        <taxon>Acetobacteraceae</taxon>
        <taxon>Parasaccharibacter</taxon>
    </lineage>
</organism>
<keyword evidence="1" id="KW-0472">Membrane</keyword>
<protein>
    <submittedName>
        <fullName evidence="2">ABC-type antimicrobial peptide transport system,permease component</fullName>
    </submittedName>
</protein>